<name>A0A485LAJ8_9STRA</name>
<feature type="compositionally biased region" description="Polar residues" evidence="1">
    <location>
        <begin position="135"/>
        <end position="145"/>
    </location>
</feature>
<feature type="compositionally biased region" description="Polar residues" evidence="1">
    <location>
        <begin position="539"/>
        <end position="548"/>
    </location>
</feature>
<reference evidence="3 4" key="1">
    <citation type="submission" date="2019-03" db="EMBL/GenBank/DDBJ databases">
        <authorList>
            <person name="Gaulin E."/>
            <person name="Dumas B."/>
        </authorList>
    </citation>
    <scope>NUCLEOTIDE SEQUENCE [LARGE SCALE GENOMIC DNA]</scope>
    <source>
        <strain evidence="3">CBS 568.67</strain>
    </source>
</reference>
<keyword evidence="4" id="KW-1185">Reference proteome</keyword>
<gene>
    <name evidence="3" type="primary">Aste57867_18389</name>
    <name evidence="2" type="ORF">As57867_018327</name>
    <name evidence="3" type="ORF">ASTE57867_18389</name>
</gene>
<evidence type="ECO:0000256" key="1">
    <source>
        <dbReference type="SAM" id="MobiDB-lite"/>
    </source>
</evidence>
<feature type="compositionally biased region" description="Polar residues" evidence="1">
    <location>
        <begin position="432"/>
        <end position="444"/>
    </location>
</feature>
<feature type="compositionally biased region" description="Basic and acidic residues" evidence="1">
    <location>
        <begin position="413"/>
        <end position="431"/>
    </location>
</feature>
<dbReference type="AlphaFoldDB" id="A0A485LAJ8"/>
<feature type="compositionally biased region" description="Basic residues" evidence="1">
    <location>
        <begin position="323"/>
        <end position="333"/>
    </location>
</feature>
<feature type="compositionally biased region" description="Polar residues" evidence="1">
    <location>
        <begin position="160"/>
        <end position="179"/>
    </location>
</feature>
<dbReference type="EMBL" id="VJMH01006389">
    <property type="protein sequence ID" value="KAF0690198.1"/>
    <property type="molecule type" value="Genomic_DNA"/>
</dbReference>
<feature type="compositionally biased region" description="Polar residues" evidence="1">
    <location>
        <begin position="309"/>
        <end position="321"/>
    </location>
</feature>
<feature type="compositionally biased region" description="Basic and acidic residues" evidence="1">
    <location>
        <begin position="236"/>
        <end position="252"/>
    </location>
</feature>
<reference evidence="2" key="2">
    <citation type="submission" date="2019-06" db="EMBL/GenBank/DDBJ databases">
        <title>Genomics analysis of Aphanomyces spp. identifies a new class of oomycete effector associated with host adaptation.</title>
        <authorList>
            <person name="Gaulin E."/>
        </authorList>
    </citation>
    <scope>NUCLEOTIDE SEQUENCE</scope>
    <source>
        <strain evidence="2">CBS 578.67</strain>
    </source>
</reference>
<feature type="compositionally biased region" description="Basic and acidic residues" evidence="1">
    <location>
        <begin position="117"/>
        <end position="130"/>
    </location>
</feature>
<accession>A0A485LAJ8</accession>
<feature type="compositionally biased region" description="Basic and acidic residues" evidence="1">
    <location>
        <begin position="707"/>
        <end position="725"/>
    </location>
</feature>
<dbReference type="EMBL" id="CAADRA010006410">
    <property type="protein sequence ID" value="VFT95125.1"/>
    <property type="molecule type" value="Genomic_DNA"/>
</dbReference>
<dbReference type="Proteomes" id="UP000332933">
    <property type="component" value="Unassembled WGS sequence"/>
</dbReference>
<feature type="compositionally biased region" description="Polar residues" evidence="1">
    <location>
        <begin position="459"/>
        <end position="481"/>
    </location>
</feature>
<evidence type="ECO:0000313" key="2">
    <source>
        <dbReference type="EMBL" id="KAF0690198.1"/>
    </source>
</evidence>
<proteinExistence type="predicted"/>
<sequence length="827" mass="88751">MSTNSSGAAGGARSSALRHLLLASHCLSQSELRGLSDEKIDTILDAKQKDEAPPANKAPVKAGSGAPRQKTVSSKAAANAPPSLKASQTKGTSRDNPAKSSKSKGMTPSKVVFKASKAKEDEKATVDNMKDIASTLPNEMNSTSESKGKHFSMPPASKGLHNTTGTKKQTNSSPPNATLHNPPKENLESTANKTSTSDGSDHEPTEVNQAEETLVDAKNPSKQTGPPSKEPLTPAKEMKEKSRDLADQDIDGKTCGQVVRDSGMPTKREIEADDGSIPKNIPLVDQKTSESSPQRVPPPAASLKPALLQTGTTLHDNSQTLALRRKNTSKKRKLDSTPNANAANASGLPEEIESGGQSSSTKAPVVLNAEEPPPTLPKESPNTVDATSSIGVGDIASKTSSTETVPKRKRGRPKNESKSEKSIQRADRVPTENRSGQAVGNLSRRNNRMVAANGERATENNPPHATNAPQTQTVVESKTESIVDTGIKLGEGWRKISKWSMETTKPKVFVVVPMASNDARDDGKGASTTARVSDVVPQAPQSNTPTAERSNDKLPTTDFATHSSGKNLYNDSANVDTTSIKTTTESSQVVAKVSQSPTASKKSTSSDQHSTAPPVDMNDNWTIPKKPRAPGAEPPPKLPENRRRRFQDRSLPPSKRPTRNVTLHVNEEEEEENSFQQASKMPEKRIRPGRDVVKNDKSKPPVPSSKVDSEAPPKRTKRTTAETKRPKPPQPPTVAQVPESAMTARNTTTNNDDDQEDNDAEWAMAPVKPLLHALPTYKLTMYSADVRQTMRAENLASLAHSAALLQAGIRDFTALMQTNPVDAKMEI</sequence>
<evidence type="ECO:0000313" key="3">
    <source>
        <dbReference type="EMBL" id="VFT95125.1"/>
    </source>
</evidence>
<organism evidence="3 4">
    <name type="scientific">Aphanomyces stellatus</name>
    <dbReference type="NCBI Taxonomy" id="120398"/>
    <lineage>
        <taxon>Eukaryota</taxon>
        <taxon>Sar</taxon>
        <taxon>Stramenopiles</taxon>
        <taxon>Oomycota</taxon>
        <taxon>Saprolegniomycetes</taxon>
        <taxon>Saprolegniales</taxon>
        <taxon>Verrucalvaceae</taxon>
        <taxon>Aphanomyces</taxon>
    </lineage>
</organism>
<feature type="region of interest" description="Disordered" evidence="1">
    <location>
        <begin position="44"/>
        <end position="481"/>
    </location>
</feature>
<feature type="compositionally biased region" description="Polar residues" evidence="1">
    <location>
        <begin position="558"/>
        <end position="611"/>
    </location>
</feature>
<evidence type="ECO:0000313" key="4">
    <source>
        <dbReference type="Proteomes" id="UP000332933"/>
    </source>
</evidence>
<protein>
    <submittedName>
        <fullName evidence="3">Aste57867_18389 protein</fullName>
    </submittedName>
</protein>
<feature type="compositionally biased region" description="Polar residues" evidence="1">
    <location>
        <begin position="188"/>
        <end position="198"/>
    </location>
</feature>
<feature type="region of interest" description="Disordered" evidence="1">
    <location>
        <begin position="515"/>
        <end position="757"/>
    </location>
</feature>
<feature type="compositionally biased region" description="Polar residues" evidence="1">
    <location>
        <begin position="380"/>
        <end position="390"/>
    </location>
</feature>
<feature type="compositionally biased region" description="Basic and acidic residues" evidence="1">
    <location>
        <begin position="681"/>
        <end position="699"/>
    </location>
</feature>